<reference evidence="3" key="1">
    <citation type="submission" date="2010-08" db="EMBL/GenBank/DDBJ databases">
        <authorList>
            <consortium name="Caenorhabditis japonica Sequencing Consortium"/>
            <person name="Wilson R.K."/>
        </authorList>
    </citation>
    <scope>NUCLEOTIDE SEQUENCE [LARGE SCALE GENOMIC DNA]</scope>
    <source>
        <strain evidence="3">DF5081</strain>
    </source>
</reference>
<dbReference type="Proteomes" id="UP000005237">
    <property type="component" value="Unassembled WGS sequence"/>
</dbReference>
<dbReference type="EnsemblMetazoa" id="CJA38979.1">
    <property type="protein sequence ID" value="CJA38979.1"/>
    <property type="gene ID" value="WBGene00214826"/>
</dbReference>
<organism evidence="2 3">
    <name type="scientific">Caenorhabditis japonica</name>
    <dbReference type="NCBI Taxonomy" id="281687"/>
    <lineage>
        <taxon>Eukaryota</taxon>
        <taxon>Metazoa</taxon>
        <taxon>Ecdysozoa</taxon>
        <taxon>Nematoda</taxon>
        <taxon>Chromadorea</taxon>
        <taxon>Rhabditida</taxon>
        <taxon>Rhabditina</taxon>
        <taxon>Rhabditomorpha</taxon>
        <taxon>Rhabditoidea</taxon>
        <taxon>Rhabditidae</taxon>
        <taxon>Peloderinae</taxon>
        <taxon>Caenorhabditis</taxon>
    </lineage>
</organism>
<feature type="region of interest" description="Disordered" evidence="1">
    <location>
        <begin position="1"/>
        <end position="37"/>
    </location>
</feature>
<keyword evidence="3" id="KW-1185">Reference proteome</keyword>
<reference evidence="2" key="2">
    <citation type="submission" date="2022-06" db="UniProtKB">
        <authorList>
            <consortium name="EnsemblMetazoa"/>
        </authorList>
    </citation>
    <scope>IDENTIFICATION</scope>
    <source>
        <strain evidence="2">DF5081</strain>
    </source>
</reference>
<accession>A0A8R1ERI5</accession>
<sequence length="77" mass="9140">MSKRFTALHRSNTECRKAVDKKKSPVQWPKTMSSLERTETSRYRTMDSFDNLPLNHQETAFLSKTIPNYRSQDFTLR</sequence>
<protein>
    <submittedName>
        <fullName evidence="2">Uncharacterized protein</fullName>
    </submittedName>
</protein>
<evidence type="ECO:0000256" key="1">
    <source>
        <dbReference type="SAM" id="MobiDB-lite"/>
    </source>
</evidence>
<evidence type="ECO:0000313" key="2">
    <source>
        <dbReference type="EnsemblMetazoa" id="CJA38979.1"/>
    </source>
</evidence>
<proteinExistence type="predicted"/>
<name>A0A8R1ERI5_CAEJA</name>
<evidence type="ECO:0000313" key="3">
    <source>
        <dbReference type="Proteomes" id="UP000005237"/>
    </source>
</evidence>
<dbReference type="AlphaFoldDB" id="A0A8R1ERI5"/>
<feature type="compositionally biased region" description="Basic and acidic residues" evidence="1">
    <location>
        <begin position="11"/>
        <end position="23"/>
    </location>
</feature>